<feature type="transmembrane region" description="Helical" evidence="1">
    <location>
        <begin position="321"/>
        <end position="342"/>
    </location>
</feature>
<evidence type="ECO:0000313" key="2">
    <source>
        <dbReference type="EMBL" id="GGD39897.1"/>
    </source>
</evidence>
<keyword evidence="1" id="KW-1133">Transmembrane helix</keyword>
<dbReference type="OrthoDB" id="8266279at2"/>
<evidence type="ECO:0000256" key="1">
    <source>
        <dbReference type="SAM" id="Phobius"/>
    </source>
</evidence>
<protein>
    <submittedName>
        <fullName evidence="2">Uncharacterized protein</fullName>
    </submittedName>
</protein>
<sequence length="360" mass="37778">MQGGISLLEDSPLRRLQRMAAVVVAVVLLALAVFSAIPAQPQGSAPPASADNRGIGDDALYRLIAGRVASGEGYYEAVVAEHRANNYPLKPFFTVRQPALAWAFALVGEKGLKIILLALFIGCAVMLPKALARTSGEGIGILAMVLAVAVVAAGPGVMFHDLWAGVLLTLALAVRKPDRIWLSLLCALAALLIRETALPAVLLWAALALVMRRWRELAGVVAVLAVFAVALTLHANAVMAVTTAADPASQGWSGFAGPALFVAGIRQSTALYFLPLWLAGPVVVLALFGFLARGQAAGIYAFLWLIGLAAMIALFARPENWYWATLGLPLTLAGLAFVPRGLGDLVSALRGRGETSMESA</sequence>
<keyword evidence="3" id="KW-1185">Reference proteome</keyword>
<feature type="transmembrane region" description="Helical" evidence="1">
    <location>
        <begin position="139"/>
        <end position="160"/>
    </location>
</feature>
<keyword evidence="1" id="KW-0812">Transmembrane</keyword>
<dbReference type="Proteomes" id="UP000598997">
    <property type="component" value="Unassembled WGS sequence"/>
</dbReference>
<feature type="transmembrane region" description="Helical" evidence="1">
    <location>
        <begin position="99"/>
        <end position="127"/>
    </location>
</feature>
<dbReference type="RefSeq" id="WP_066763388.1">
    <property type="nucleotide sequence ID" value="NZ_BMIO01000003.1"/>
</dbReference>
<reference evidence="2 3" key="1">
    <citation type="journal article" date="2014" name="Int. J. Syst. Evol. Microbiol.">
        <title>Complete genome sequence of Corynebacterium casei LMG S-19264T (=DSM 44701T), isolated from a smear-ripened cheese.</title>
        <authorList>
            <consortium name="US DOE Joint Genome Institute (JGI-PGF)"/>
            <person name="Walter F."/>
            <person name="Albersmeier A."/>
            <person name="Kalinowski J."/>
            <person name="Ruckert C."/>
        </authorList>
    </citation>
    <scope>NUCLEOTIDE SEQUENCE [LARGE SCALE GENOMIC DNA]</scope>
    <source>
        <strain evidence="2 3">CGMCC 1.15358</strain>
    </source>
</reference>
<keyword evidence="1" id="KW-0472">Membrane</keyword>
<feature type="transmembrane region" description="Helical" evidence="1">
    <location>
        <begin position="270"/>
        <end position="290"/>
    </location>
</feature>
<dbReference type="EMBL" id="BMIO01000003">
    <property type="protein sequence ID" value="GGD39897.1"/>
    <property type="molecule type" value="Genomic_DNA"/>
</dbReference>
<organism evidence="2 3">
    <name type="scientific">Croceicoccus pelagius</name>
    <dbReference type="NCBI Taxonomy" id="1703341"/>
    <lineage>
        <taxon>Bacteria</taxon>
        <taxon>Pseudomonadati</taxon>
        <taxon>Pseudomonadota</taxon>
        <taxon>Alphaproteobacteria</taxon>
        <taxon>Sphingomonadales</taxon>
        <taxon>Erythrobacteraceae</taxon>
        <taxon>Croceicoccus</taxon>
    </lineage>
</organism>
<feature type="transmembrane region" description="Helical" evidence="1">
    <location>
        <begin position="20"/>
        <end position="39"/>
    </location>
</feature>
<proteinExistence type="predicted"/>
<feature type="transmembrane region" description="Helical" evidence="1">
    <location>
        <begin position="297"/>
        <end position="315"/>
    </location>
</feature>
<comment type="caution">
    <text evidence="2">The sequence shown here is derived from an EMBL/GenBank/DDBJ whole genome shotgun (WGS) entry which is preliminary data.</text>
</comment>
<gene>
    <name evidence="2" type="ORF">GCM10010989_12590</name>
</gene>
<accession>A0A917DHS4</accession>
<evidence type="ECO:0000313" key="3">
    <source>
        <dbReference type="Proteomes" id="UP000598997"/>
    </source>
</evidence>
<feature type="transmembrane region" description="Helical" evidence="1">
    <location>
        <begin position="217"/>
        <end position="237"/>
    </location>
</feature>
<feature type="transmembrane region" description="Helical" evidence="1">
    <location>
        <begin position="180"/>
        <end position="210"/>
    </location>
</feature>
<dbReference type="AlphaFoldDB" id="A0A917DHS4"/>
<name>A0A917DHS4_9SPHN</name>